<evidence type="ECO:0000313" key="3">
    <source>
        <dbReference type="Proteomes" id="UP000512286"/>
    </source>
</evidence>
<protein>
    <recommendedName>
        <fullName evidence="4">DUF3784 domain-containing protein</fullName>
    </recommendedName>
</protein>
<dbReference type="AlphaFoldDB" id="A0A7D6VNL4"/>
<dbReference type="RefSeq" id="WP_181600889.1">
    <property type="nucleotide sequence ID" value="NZ_CP059378.1"/>
</dbReference>
<feature type="transmembrane region" description="Helical" evidence="1">
    <location>
        <begin position="51"/>
        <end position="72"/>
    </location>
</feature>
<accession>A0A7D6VNL4</accession>
<gene>
    <name evidence="2" type="ORF">HZF06_15825</name>
</gene>
<reference evidence="2 3" key="1">
    <citation type="submission" date="2020-07" db="EMBL/GenBank/DDBJ databases">
        <title>Electron transfer.</title>
        <authorList>
            <person name="Huang L."/>
            <person name="Liu X."/>
            <person name="Zhou S."/>
        </authorList>
    </citation>
    <scope>NUCLEOTIDE SEQUENCE [LARGE SCALE GENOMIC DNA]</scope>
    <source>
        <strain evidence="2 3">Lx1</strain>
    </source>
</reference>
<evidence type="ECO:0000313" key="2">
    <source>
        <dbReference type="EMBL" id="QLY78546.1"/>
    </source>
</evidence>
<dbReference type="EMBL" id="CP059378">
    <property type="protein sequence ID" value="QLY78546.1"/>
    <property type="molecule type" value="Genomic_DNA"/>
</dbReference>
<dbReference type="KEGG" id="cint:HZF06_15825"/>
<dbReference type="Proteomes" id="UP000512286">
    <property type="component" value="Chromosome"/>
</dbReference>
<evidence type="ECO:0000256" key="1">
    <source>
        <dbReference type="SAM" id="Phobius"/>
    </source>
</evidence>
<feature type="transmembrane region" description="Helical" evidence="1">
    <location>
        <begin position="6"/>
        <end position="22"/>
    </location>
</feature>
<keyword evidence="1" id="KW-0812">Transmembrane</keyword>
<sequence>MRFKIIGIIFIGVACLGLFLVFKNKRNMPQFIRGLRRDRYEIIDEEKFNNIMIVQSISTSLWCLTIGVSALFKLSRTILTTLTWIFIVSILLCNYFSRKYIRKIE</sequence>
<organism evidence="2 3">
    <name type="scientific">Clostridium intestinale</name>
    <dbReference type="NCBI Taxonomy" id="36845"/>
    <lineage>
        <taxon>Bacteria</taxon>
        <taxon>Bacillati</taxon>
        <taxon>Bacillota</taxon>
        <taxon>Clostridia</taxon>
        <taxon>Eubacteriales</taxon>
        <taxon>Clostridiaceae</taxon>
        <taxon>Clostridium</taxon>
    </lineage>
</organism>
<evidence type="ECO:0008006" key="4">
    <source>
        <dbReference type="Google" id="ProtNLM"/>
    </source>
</evidence>
<feature type="transmembrane region" description="Helical" evidence="1">
    <location>
        <begin position="78"/>
        <end position="97"/>
    </location>
</feature>
<keyword evidence="1" id="KW-1133">Transmembrane helix</keyword>
<proteinExistence type="predicted"/>
<keyword evidence="1" id="KW-0472">Membrane</keyword>
<name>A0A7D6VNL4_9CLOT</name>
<dbReference type="PROSITE" id="PS51257">
    <property type="entry name" value="PROKAR_LIPOPROTEIN"/>
    <property type="match status" value="1"/>
</dbReference>